<evidence type="ECO:0000313" key="3">
    <source>
        <dbReference type="Proteomes" id="UP001205185"/>
    </source>
</evidence>
<feature type="compositionally biased region" description="Basic and acidic residues" evidence="1">
    <location>
        <begin position="326"/>
        <end position="335"/>
    </location>
</feature>
<feature type="compositionally biased region" description="Pro residues" evidence="1">
    <location>
        <begin position="67"/>
        <end position="92"/>
    </location>
</feature>
<organism evidence="2 3">
    <name type="scientific">Actinokineospora diospyrosa</name>
    <dbReference type="NCBI Taxonomy" id="103728"/>
    <lineage>
        <taxon>Bacteria</taxon>
        <taxon>Bacillati</taxon>
        <taxon>Actinomycetota</taxon>
        <taxon>Actinomycetes</taxon>
        <taxon>Pseudonocardiales</taxon>
        <taxon>Pseudonocardiaceae</taxon>
        <taxon>Actinokineospora</taxon>
    </lineage>
</organism>
<keyword evidence="3" id="KW-1185">Reference proteome</keyword>
<feature type="region of interest" description="Disordered" evidence="1">
    <location>
        <begin position="145"/>
        <end position="227"/>
    </location>
</feature>
<feature type="region of interest" description="Disordered" evidence="1">
    <location>
        <begin position="409"/>
        <end position="431"/>
    </location>
</feature>
<name>A0ABT1IL29_9PSEU</name>
<dbReference type="Proteomes" id="UP001205185">
    <property type="component" value="Unassembled WGS sequence"/>
</dbReference>
<feature type="compositionally biased region" description="Polar residues" evidence="1">
    <location>
        <begin position="409"/>
        <end position="419"/>
    </location>
</feature>
<feature type="compositionally biased region" description="Polar residues" evidence="1">
    <location>
        <begin position="287"/>
        <end position="302"/>
    </location>
</feature>
<proteinExistence type="predicted"/>
<evidence type="ECO:0000256" key="1">
    <source>
        <dbReference type="SAM" id="MobiDB-lite"/>
    </source>
</evidence>
<sequence>MPLLLPTTPHCRAPCVPPHPPRPAAEPPAASSPSSSTSQPHPHRLDRHPPPSACPHPSAPGRHAHRQPPPPLPNPRCPLPTPLGPQPRPSPRPARLAPNSGTAPACPSPHHTTGGVPSASLPSLTSAKGVGRNLWTTDWVVDNSDLDIHRQPPPSSPGGAAGTKVNTETPDSTKATAPAAVAFTCGGSPPTQPSPAQPSTVPGTAPARPSPHHTTGGVPSASLPGPTSAKGVGRNLWITDWVVDNCDMGIQGRLGPDSPSSATRPRPTQAPKQREGQPSTHGPARLTTGQGDQRNRQTTSPCGQLRPGHPQTTQTKLTPAAPRHQGQHETHETAKRATASTATALTCGDSTSFRGPPPLAPAPTTPRGASPVPVYPVSPAQRGAAEICGQPIGLWITPTWASINSTAQIHPAESPNQGPSKPRDSMKATASMAVAFTCGEES</sequence>
<feature type="region of interest" description="Disordered" evidence="1">
    <location>
        <begin position="1"/>
        <end position="126"/>
    </location>
</feature>
<protein>
    <submittedName>
        <fullName evidence="2">Uncharacterized protein</fullName>
    </submittedName>
</protein>
<feature type="compositionally biased region" description="Polar residues" evidence="1">
    <location>
        <begin position="164"/>
        <end position="175"/>
    </location>
</feature>
<reference evidence="2 3" key="1">
    <citation type="submission" date="2022-06" db="EMBL/GenBank/DDBJ databases">
        <title>Genomic Encyclopedia of Archaeal and Bacterial Type Strains, Phase II (KMG-II): from individual species to whole genera.</title>
        <authorList>
            <person name="Goeker M."/>
        </authorList>
    </citation>
    <scope>NUCLEOTIDE SEQUENCE [LARGE SCALE GENOMIC DNA]</scope>
    <source>
        <strain evidence="2 3">DSM 44255</strain>
    </source>
</reference>
<dbReference type="EMBL" id="JAMTCO010000016">
    <property type="protein sequence ID" value="MCP2273354.1"/>
    <property type="molecule type" value="Genomic_DNA"/>
</dbReference>
<gene>
    <name evidence="2" type="ORF">LV75_005883</name>
</gene>
<feature type="compositionally biased region" description="Pro residues" evidence="1">
    <location>
        <begin position="355"/>
        <end position="364"/>
    </location>
</feature>
<accession>A0ABT1IL29</accession>
<comment type="caution">
    <text evidence="2">The sequence shown here is derived from an EMBL/GenBank/DDBJ whole genome shotgun (WGS) entry which is preliminary data.</text>
</comment>
<feature type="region of interest" description="Disordered" evidence="1">
    <location>
        <begin position="249"/>
        <end position="372"/>
    </location>
</feature>
<feature type="compositionally biased region" description="Low complexity" evidence="1">
    <location>
        <begin position="27"/>
        <end position="40"/>
    </location>
</feature>
<evidence type="ECO:0000313" key="2">
    <source>
        <dbReference type="EMBL" id="MCP2273354.1"/>
    </source>
</evidence>
<feature type="compositionally biased region" description="Low complexity" evidence="1">
    <location>
        <begin position="336"/>
        <end position="346"/>
    </location>
</feature>
<feature type="compositionally biased region" description="Pro residues" evidence="1">
    <location>
        <begin position="15"/>
        <end position="26"/>
    </location>
</feature>